<evidence type="ECO:0000256" key="1">
    <source>
        <dbReference type="PROSITE-ProRule" id="PRU00181"/>
    </source>
</evidence>
<evidence type="ECO:0000313" key="7">
    <source>
        <dbReference type="Proteomes" id="UP000653305"/>
    </source>
</evidence>
<dbReference type="EMBL" id="BMAC01000968">
    <property type="protein sequence ID" value="GFQ04696.1"/>
    <property type="molecule type" value="Genomic_DNA"/>
</dbReference>
<feature type="domain" description="SHSP" evidence="4">
    <location>
        <begin position="1"/>
        <end position="69"/>
    </location>
</feature>
<dbReference type="Proteomes" id="UP000653305">
    <property type="component" value="Unassembled WGS sequence"/>
</dbReference>
<evidence type="ECO:0000256" key="2">
    <source>
        <dbReference type="PROSITE-ProRule" id="PRU00285"/>
    </source>
</evidence>
<dbReference type="GO" id="GO:0003743">
    <property type="term" value="F:translation initiation factor activity"/>
    <property type="evidence" value="ECO:0007669"/>
    <property type="project" value="UniProtKB-UniRule"/>
</dbReference>
<keyword evidence="1" id="KW-0648">Protein biosynthesis</keyword>
<sequence>MSGVAKEDVEVYVDDGKMIAEGLKDFEDDEHDVVKRFRTHLPLDRVQADAIMSEMNNGVVKVRIPFQLF</sequence>
<reference evidence="6" key="1">
    <citation type="submission" date="2020-07" db="EMBL/GenBank/DDBJ databases">
        <title>Ethylene signaling mediates host invasion by parasitic plants.</title>
        <authorList>
            <person name="Yoshida S."/>
        </authorList>
    </citation>
    <scope>NUCLEOTIDE SEQUENCE</scope>
    <source>
        <strain evidence="6">Okayama</strain>
    </source>
</reference>
<organism evidence="6 7">
    <name type="scientific">Phtheirospermum japonicum</name>
    <dbReference type="NCBI Taxonomy" id="374723"/>
    <lineage>
        <taxon>Eukaryota</taxon>
        <taxon>Viridiplantae</taxon>
        <taxon>Streptophyta</taxon>
        <taxon>Embryophyta</taxon>
        <taxon>Tracheophyta</taxon>
        <taxon>Spermatophyta</taxon>
        <taxon>Magnoliopsida</taxon>
        <taxon>eudicotyledons</taxon>
        <taxon>Gunneridae</taxon>
        <taxon>Pentapetalae</taxon>
        <taxon>asterids</taxon>
        <taxon>lamiids</taxon>
        <taxon>Lamiales</taxon>
        <taxon>Orobanchaceae</taxon>
        <taxon>Orobanchaceae incertae sedis</taxon>
        <taxon>Phtheirospermum</taxon>
    </lineage>
</organism>
<evidence type="ECO:0000313" key="6">
    <source>
        <dbReference type="EMBL" id="GFQ04696.1"/>
    </source>
</evidence>
<dbReference type="AlphaFoldDB" id="A0A830DCE0"/>
<dbReference type="InterPro" id="IPR006196">
    <property type="entry name" value="RNA-binding_domain_S1_IF1"/>
</dbReference>
<dbReference type="OrthoDB" id="919483at2759"/>
<feature type="domain" description="S1-like" evidence="5">
    <location>
        <begin position="1"/>
        <end position="38"/>
    </location>
</feature>
<evidence type="ECO:0000259" key="4">
    <source>
        <dbReference type="PROSITE" id="PS01031"/>
    </source>
</evidence>
<gene>
    <name evidence="6" type="ORF">PHJA_002613600</name>
</gene>
<comment type="similarity">
    <text evidence="2 3">Belongs to the small heat shock protein (HSP20) family.</text>
</comment>
<dbReference type="Gene3D" id="2.60.40.790">
    <property type="match status" value="1"/>
</dbReference>
<keyword evidence="1" id="KW-0396">Initiation factor</keyword>
<dbReference type="PROSITE" id="PS50832">
    <property type="entry name" value="S1_IF1_TYPE"/>
    <property type="match status" value="1"/>
</dbReference>
<dbReference type="InterPro" id="IPR002068">
    <property type="entry name" value="A-crystallin/Hsp20_dom"/>
</dbReference>
<proteinExistence type="inferred from homology"/>
<dbReference type="CDD" id="cd06464">
    <property type="entry name" value="ACD_sHsps-like"/>
    <property type="match status" value="1"/>
</dbReference>
<evidence type="ECO:0000256" key="3">
    <source>
        <dbReference type="RuleBase" id="RU003616"/>
    </source>
</evidence>
<dbReference type="InterPro" id="IPR008978">
    <property type="entry name" value="HSP20-like_chaperone"/>
</dbReference>
<accession>A0A830DCE0</accession>
<evidence type="ECO:0000259" key="5">
    <source>
        <dbReference type="PROSITE" id="PS50832"/>
    </source>
</evidence>
<dbReference type="PROSITE" id="PS01031">
    <property type="entry name" value="SHSP"/>
    <property type="match status" value="1"/>
</dbReference>
<keyword evidence="7" id="KW-1185">Reference proteome</keyword>
<dbReference type="GO" id="GO:0003723">
    <property type="term" value="F:RNA binding"/>
    <property type="evidence" value="ECO:0007669"/>
    <property type="project" value="InterPro"/>
</dbReference>
<dbReference type="Pfam" id="PF00011">
    <property type="entry name" value="HSP20"/>
    <property type="match status" value="1"/>
</dbReference>
<keyword evidence="6" id="KW-0346">Stress response</keyword>
<protein>
    <submittedName>
        <fullName evidence="6">26.2 kDa heat shock protein mitochondrial</fullName>
    </submittedName>
</protein>
<name>A0A830DCE0_9LAMI</name>
<dbReference type="SUPFAM" id="SSF49764">
    <property type="entry name" value="HSP20-like chaperones"/>
    <property type="match status" value="1"/>
</dbReference>
<comment type="caution">
    <text evidence="6">The sequence shown here is derived from an EMBL/GenBank/DDBJ whole genome shotgun (WGS) entry which is preliminary data.</text>
</comment>